<dbReference type="PANTHER" id="PTHR33452">
    <property type="entry name" value="OXIDOREDUCTASE CATD-RELATED"/>
    <property type="match status" value="1"/>
</dbReference>
<accession>A0ABW5J2X2</accession>
<dbReference type="InterPro" id="IPR051907">
    <property type="entry name" value="DoxX-like_oxidoreductase"/>
</dbReference>
<keyword evidence="4 7" id="KW-0812">Transmembrane</keyword>
<organism evidence="8 9">
    <name type="scientific">Emticicia soli</name>
    <dbReference type="NCBI Taxonomy" id="2027878"/>
    <lineage>
        <taxon>Bacteria</taxon>
        <taxon>Pseudomonadati</taxon>
        <taxon>Bacteroidota</taxon>
        <taxon>Cytophagia</taxon>
        <taxon>Cytophagales</taxon>
        <taxon>Leadbetterellaceae</taxon>
        <taxon>Emticicia</taxon>
    </lineage>
</organism>
<comment type="similarity">
    <text evidence="2">Belongs to the DoxX family.</text>
</comment>
<sequence>MIKKFFKPIVLTNQVSLAIFILRLGFALLLIPHGYNKLQSFLAGDHDFPDPLHISPAGSQALTIFAEFFCALLLILGLFTRLSALILIVCMLVIAFVIHGQDPLGDKEQSLLYLIGFIAIFLTGPGKYSLDARLFK</sequence>
<gene>
    <name evidence="8" type="ORF">ACFSR2_03220</name>
</gene>
<proteinExistence type="inferred from homology"/>
<dbReference type="Proteomes" id="UP001597510">
    <property type="component" value="Unassembled WGS sequence"/>
</dbReference>
<feature type="transmembrane region" description="Helical" evidence="7">
    <location>
        <begin position="82"/>
        <end position="99"/>
    </location>
</feature>
<dbReference type="InterPro" id="IPR032808">
    <property type="entry name" value="DoxX"/>
</dbReference>
<evidence type="ECO:0000256" key="7">
    <source>
        <dbReference type="SAM" id="Phobius"/>
    </source>
</evidence>
<protein>
    <submittedName>
        <fullName evidence="8">DoxX family protein</fullName>
    </submittedName>
</protein>
<feature type="transmembrane region" description="Helical" evidence="7">
    <location>
        <begin position="12"/>
        <end position="32"/>
    </location>
</feature>
<comment type="subcellular location">
    <subcellularLocation>
        <location evidence="1">Cell membrane</location>
        <topology evidence="1">Multi-pass membrane protein</topology>
    </subcellularLocation>
</comment>
<reference evidence="9" key="1">
    <citation type="journal article" date="2019" name="Int. J. Syst. Evol. Microbiol.">
        <title>The Global Catalogue of Microorganisms (GCM) 10K type strain sequencing project: providing services to taxonomists for standard genome sequencing and annotation.</title>
        <authorList>
            <consortium name="The Broad Institute Genomics Platform"/>
            <consortium name="The Broad Institute Genome Sequencing Center for Infectious Disease"/>
            <person name="Wu L."/>
            <person name="Ma J."/>
        </authorList>
    </citation>
    <scope>NUCLEOTIDE SEQUENCE [LARGE SCALE GENOMIC DNA]</scope>
    <source>
        <strain evidence="9">KCTC 52344</strain>
    </source>
</reference>
<keyword evidence="9" id="KW-1185">Reference proteome</keyword>
<evidence type="ECO:0000256" key="1">
    <source>
        <dbReference type="ARBA" id="ARBA00004651"/>
    </source>
</evidence>
<dbReference type="PANTHER" id="PTHR33452:SF1">
    <property type="entry name" value="INNER MEMBRANE PROTEIN YPHA-RELATED"/>
    <property type="match status" value="1"/>
</dbReference>
<dbReference type="RefSeq" id="WP_340236266.1">
    <property type="nucleotide sequence ID" value="NZ_JBBEWC010000006.1"/>
</dbReference>
<keyword evidence="3" id="KW-1003">Cell membrane</keyword>
<evidence type="ECO:0000256" key="2">
    <source>
        <dbReference type="ARBA" id="ARBA00006679"/>
    </source>
</evidence>
<feature type="transmembrane region" description="Helical" evidence="7">
    <location>
        <begin position="111"/>
        <end position="130"/>
    </location>
</feature>
<evidence type="ECO:0000256" key="6">
    <source>
        <dbReference type="ARBA" id="ARBA00023136"/>
    </source>
</evidence>
<evidence type="ECO:0000256" key="5">
    <source>
        <dbReference type="ARBA" id="ARBA00022989"/>
    </source>
</evidence>
<evidence type="ECO:0000313" key="9">
    <source>
        <dbReference type="Proteomes" id="UP001597510"/>
    </source>
</evidence>
<dbReference type="EMBL" id="JBHULC010000003">
    <property type="protein sequence ID" value="MFD2519879.1"/>
    <property type="molecule type" value="Genomic_DNA"/>
</dbReference>
<keyword evidence="6 7" id="KW-0472">Membrane</keyword>
<evidence type="ECO:0000256" key="4">
    <source>
        <dbReference type="ARBA" id="ARBA00022692"/>
    </source>
</evidence>
<comment type="caution">
    <text evidence="8">The sequence shown here is derived from an EMBL/GenBank/DDBJ whole genome shotgun (WGS) entry which is preliminary data.</text>
</comment>
<dbReference type="Pfam" id="PF07681">
    <property type="entry name" value="DoxX"/>
    <property type="match status" value="1"/>
</dbReference>
<keyword evidence="5 7" id="KW-1133">Transmembrane helix</keyword>
<evidence type="ECO:0000313" key="8">
    <source>
        <dbReference type="EMBL" id="MFD2519879.1"/>
    </source>
</evidence>
<feature type="transmembrane region" description="Helical" evidence="7">
    <location>
        <begin position="52"/>
        <end position="75"/>
    </location>
</feature>
<evidence type="ECO:0000256" key="3">
    <source>
        <dbReference type="ARBA" id="ARBA00022475"/>
    </source>
</evidence>
<name>A0ABW5J2X2_9BACT</name>